<keyword evidence="10" id="KW-1185">Reference proteome</keyword>
<feature type="domain" description="RlmI-like PUA" evidence="8">
    <location>
        <begin position="11"/>
        <end position="65"/>
    </location>
</feature>
<evidence type="ECO:0000256" key="1">
    <source>
        <dbReference type="ARBA" id="ARBA00004496"/>
    </source>
</evidence>
<comment type="similarity">
    <text evidence="6">Belongs to the methyltransferase superfamily. RlmI family.</text>
</comment>
<dbReference type="GO" id="GO:0008168">
    <property type="term" value="F:methyltransferase activity"/>
    <property type="evidence" value="ECO:0007669"/>
    <property type="project" value="UniProtKB-KW"/>
</dbReference>
<dbReference type="CDD" id="cd21153">
    <property type="entry name" value="PUA_RlmI"/>
    <property type="match status" value="1"/>
</dbReference>
<evidence type="ECO:0000256" key="2">
    <source>
        <dbReference type="ARBA" id="ARBA00022490"/>
    </source>
</evidence>
<evidence type="ECO:0000256" key="6">
    <source>
        <dbReference type="ARBA" id="ARBA00038091"/>
    </source>
</evidence>
<dbReference type="InterPro" id="IPR019614">
    <property type="entry name" value="SAM-dep_methyl-trfase"/>
</dbReference>
<dbReference type="GO" id="GO:0005737">
    <property type="term" value="C:cytoplasm"/>
    <property type="evidence" value="ECO:0007669"/>
    <property type="project" value="UniProtKB-SubCell"/>
</dbReference>
<dbReference type="GO" id="GO:0032259">
    <property type="term" value="P:methylation"/>
    <property type="evidence" value="ECO:0007669"/>
    <property type="project" value="UniProtKB-KW"/>
</dbReference>
<proteinExistence type="inferred from homology"/>
<dbReference type="EMBL" id="JACBAZ010000006">
    <property type="protein sequence ID" value="NWK56836.1"/>
    <property type="molecule type" value="Genomic_DNA"/>
</dbReference>
<dbReference type="Proteomes" id="UP000557872">
    <property type="component" value="Unassembled WGS sequence"/>
</dbReference>
<name>A0A851GHK3_9BACT</name>
<keyword evidence="4 9" id="KW-0808">Transferase</keyword>
<evidence type="ECO:0000313" key="10">
    <source>
        <dbReference type="Proteomes" id="UP000557872"/>
    </source>
</evidence>
<dbReference type="InterPro" id="IPR041532">
    <property type="entry name" value="RlmI-like_PUA"/>
</dbReference>
<dbReference type="AlphaFoldDB" id="A0A851GHK3"/>
<reference evidence="9 10" key="1">
    <citation type="submission" date="2020-07" db="EMBL/GenBank/DDBJ databases">
        <title>Roseicoccus Jingziensis gen. nov., sp. nov., isolated from coastal seawater.</title>
        <authorList>
            <person name="Feng X."/>
        </authorList>
    </citation>
    <scope>NUCLEOTIDE SEQUENCE [LARGE SCALE GENOMIC DNA]</scope>
    <source>
        <strain evidence="9 10">N1E253</strain>
    </source>
</reference>
<dbReference type="RefSeq" id="WP_178933667.1">
    <property type="nucleotide sequence ID" value="NZ_JACBAZ010000006.1"/>
</dbReference>
<dbReference type="Gene3D" id="3.40.50.150">
    <property type="entry name" value="Vaccinia Virus protein VP39"/>
    <property type="match status" value="1"/>
</dbReference>
<evidence type="ECO:0000259" key="7">
    <source>
        <dbReference type="Pfam" id="PF10672"/>
    </source>
</evidence>
<comment type="caution">
    <text evidence="9">The sequence shown here is derived from an EMBL/GenBank/DDBJ whole genome shotgun (WGS) entry which is preliminary data.</text>
</comment>
<dbReference type="GO" id="GO:0003723">
    <property type="term" value="F:RNA binding"/>
    <property type="evidence" value="ECO:0007669"/>
    <property type="project" value="InterPro"/>
</dbReference>
<organism evidence="9 10">
    <name type="scientific">Oceaniferula marina</name>
    <dbReference type="NCBI Taxonomy" id="2748318"/>
    <lineage>
        <taxon>Bacteria</taxon>
        <taxon>Pseudomonadati</taxon>
        <taxon>Verrucomicrobiota</taxon>
        <taxon>Verrucomicrobiia</taxon>
        <taxon>Verrucomicrobiales</taxon>
        <taxon>Verrucomicrobiaceae</taxon>
        <taxon>Oceaniferula</taxon>
    </lineage>
</organism>
<dbReference type="CDD" id="cd11572">
    <property type="entry name" value="RlmI_M_like"/>
    <property type="match status" value="1"/>
</dbReference>
<dbReference type="InterPro" id="IPR029063">
    <property type="entry name" value="SAM-dependent_MTases_sf"/>
</dbReference>
<dbReference type="Gene3D" id="2.30.130.10">
    <property type="entry name" value="PUA domain"/>
    <property type="match status" value="1"/>
</dbReference>
<sequence length="390" mass="43511">MAGIIIKPRARVFHGHDWVYGSEIKKTFGDPQPGDVISLKDFRDRPLGTAIYNPESQIVARRISRRKQKLDREFLLRRIGQAIELRERSGLDPRLARIVWSESDGLPGVIVDRYGDHLVLQTLTLAMSLHRQEIVDVLVELLSPASVILRNDSPMLVAEGIEQETLMMYGERPDTFVVEAPSVEGGVKFEIDLMDGQKTGLYLDQLDAHREIAKLAKGKRVLDCFCNQGGFALACAKAGAASVTAVDSSESAIEATRRNAELNGVEVNAVQHNAFDFLKHCEDQYDLVILDPPSFTKNKKSLNNAMRGYKEIHLRGIKLLDRDGILASYCCSHHASRELFLQNIVSASVDAKRSLRLIASHGQRLDHPVLPAIPETEYLKGFVLQLVPSR</sequence>
<dbReference type="PROSITE" id="PS50890">
    <property type="entry name" value="PUA"/>
    <property type="match status" value="1"/>
</dbReference>
<feature type="domain" description="S-adenosylmethionine-dependent methyltransferase" evidence="7">
    <location>
        <begin position="183"/>
        <end position="332"/>
    </location>
</feature>
<evidence type="ECO:0000313" key="9">
    <source>
        <dbReference type="EMBL" id="NWK56836.1"/>
    </source>
</evidence>
<comment type="subcellular location">
    <subcellularLocation>
        <location evidence="1">Cytoplasm</location>
    </subcellularLocation>
</comment>
<dbReference type="SUPFAM" id="SSF53335">
    <property type="entry name" value="S-adenosyl-L-methionine-dependent methyltransferases"/>
    <property type="match status" value="1"/>
</dbReference>
<gene>
    <name evidence="9" type="ORF">HW115_14530</name>
</gene>
<dbReference type="PANTHER" id="PTHR42873:SF1">
    <property type="entry name" value="S-ADENOSYLMETHIONINE-DEPENDENT METHYLTRANSFERASE DOMAIN-CONTAINING PROTEIN"/>
    <property type="match status" value="1"/>
</dbReference>
<dbReference type="Pfam" id="PF10672">
    <property type="entry name" value="Methyltrans_SAM"/>
    <property type="match status" value="1"/>
</dbReference>
<dbReference type="PANTHER" id="PTHR42873">
    <property type="entry name" value="RIBOSOMAL RNA LARGE SUBUNIT METHYLTRANSFERASE"/>
    <property type="match status" value="1"/>
</dbReference>
<dbReference type="Pfam" id="PF17785">
    <property type="entry name" value="PUA_3"/>
    <property type="match status" value="1"/>
</dbReference>
<evidence type="ECO:0000259" key="8">
    <source>
        <dbReference type="Pfam" id="PF17785"/>
    </source>
</evidence>
<dbReference type="SUPFAM" id="SSF88697">
    <property type="entry name" value="PUA domain-like"/>
    <property type="match status" value="1"/>
</dbReference>
<keyword evidence="5" id="KW-0949">S-adenosyl-L-methionine</keyword>
<keyword evidence="2" id="KW-0963">Cytoplasm</keyword>
<dbReference type="Gene3D" id="3.30.750.80">
    <property type="entry name" value="RNA methyltransferase domain (HRMD) like"/>
    <property type="match status" value="1"/>
</dbReference>
<accession>A0A851GHK3</accession>
<protein>
    <submittedName>
        <fullName evidence="9">Class I SAM-dependent rRNA methyltransferase</fullName>
    </submittedName>
</protein>
<evidence type="ECO:0000256" key="3">
    <source>
        <dbReference type="ARBA" id="ARBA00022603"/>
    </source>
</evidence>
<dbReference type="CDD" id="cd02440">
    <property type="entry name" value="AdoMet_MTases"/>
    <property type="match status" value="1"/>
</dbReference>
<dbReference type="InterPro" id="IPR015947">
    <property type="entry name" value="PUA-like_sf"/>
</dbReference>
<keyword evidence="3 9" id="KW-0489">Methyltransferase</keyword>
<dbReference type="InterPro" id="IPR036974">
    <property type="entry name" value="PUA_sf"/>
</dbReference>
<evidence type="ECO:0000256" key="5">
    <source>
        <dbReference type="ARBA" id="ARBA00022691"/>
    </source>
</evidence>
<evidence type="ECO:0000256" key="4">
    <source>
        <dbReference type="ARBA" id="ARBA00022679"/>
    </source>
</evidence>